<feature type="region of interest" description="Disordered" evidence="1">
    <location>
        <begin position="196"/>
        <end position="231"/>
    </location>
</feature>
<organism evidence="2 3">
    <name type="scientific">Mycena maculata</name>
    <dbReference type="NCBI Taxonomy" id="230809"/>
    <lineage>
        <taxon>Eukaryota</taxon>
        <taxon>Fungi</taxon>
        <taxon>Dikarya</taxon>
        <taxon>Basidiomycota</taxon>
        <taxon>Agaricomycotina</taxon>
        <taxon>Agaricomycetes</taxon>
        <taxon>Agaricomycetidae</taxon>
        <taxon>Agaricales</taxon>
        <taxon>Marasmiineae</taxon>
        <taxon>Mycenaceae</taxon>
        <taxon>Mycena</taxon>
    </lineage>
</organism>
<protein>
    <submittedName>
        <fullName evidence="2">Uncharacterized protein</fullName>
    </submittedName>
</protein>
<gene>
    <name evidence="2" type="ORF">DFH07DRAFT_936247</name>
</gene>
<accession>A0AAD7K6J4</accession>
<comment type="caution">
    <text evidence="2">The sequence shown here is derived from an EMBL/GenBank/DDBJ whole genome shotgun (WGS) entry which is preliminary data.</text>
</comment>
<proteinExistence type="predicted"/>
<keyword evidence="3" id="KW-1185">Reference proteome</keyword>
<evidence type="ECO:0000256" key="1">
    <source>
        <dbReference type="SAM" id="MobiDB-lite"/>
    </source>
</evidence>
<evidence type="ECO:0000313" key="2">
    <source>
        <dbReference type="EMBL" id="KAJ7779403.1"/>
    </source>
</evidence>
<dbReference type="Proteomes" id="UP001215280">
    <property type="component" value="Unassembled WGS sequence"/>
</dbReference>
<name>A0AAD7K6J4_9AGAR</name>
<reference evidence="2" key="1">
    <citation type="submission" date="2023-03" db="EMBL/GenBank/DDBJ databases">
        <title>Massive genome expansion in bonnet fungi (Mycena s.s.) driven by repeated elements and novel gene families across ecological guilds.</title>
        <authorList>
            <consortium name="Lawrence Berkeley National Laboratory"/>
            <person name="Harder C.B."/>
            <person name="Miyauchi S."/>
            <person name="Viragh M."/>
            <person name="Kuo A."/>
            <person name="Thoen E."/>
            <person name="Andreopoulos B."/>
            <person name="Lu D."/>
            <person name="Skrede I."/>
            <person name="Drula E."/>
            <person name="Henrissat B."/>
            <person name="Morin E."/>
            <person name="Kohler A."/>
            <person name="Barry K."/>
            <person name="LaButti K."/>
            <person name="Morin E."/>
            <person name="Salamov A."/>
            <person name="Lipzen A."/>
            <person name="Mereny Z."/>
            <person name="Hegedus B."/>
            <person name="Baldrian P."/>
            <person name="Stursova M."/>
            <person name="Weitz H."/>
            <person name="Taylor A."/>
            <person name="Grigoriev I.V."/>
            <person name="Nagy L.G."/>
            <person name="Martin F."/>
            <person name="Kauserud H."/>
        </authorList>
    </citation>
    <scope>NUCLEOTIDE SEQUENCE</scope>
    <source>
        <strain evidence="2">CBHHK188m</strain>
    </source>
</reference>
<sequence>MVGGAWDQDVPLLVFGSDKVHEGKREAMLVLGKLKMMVKGNPPRPTAHLLNSYAPQDGGMVRRQSVRAVSDRTHIGSQCLMPRHIQKVARGVVVSGQEITAAPGMLKEERVINLGLVKRLTSPSVPKANTKGRNELIRSARPRRLCEGVRICAGMELDSRRSCHPETSASPCAISLASTTVNVIHSARRLLTSNPQSLVPTFDKGQAPASDTSFDPDTWGDLDPEEDEYPGEDTLKEVCKGWCAPENPPPSWSTDRLNWPGTALMVLNEDDERKLDQRFEMAYGIKGDIETIVLLPDEWLFFAAGSIIIISTAGHWTVGVKVGAQVGWGQRLEHKLGLKI</sequence>
<dbReference type="AlphaFoldDB" id="A0AAD7K6J4"/>
<feature type="compositionally biased region" description="Acidic residues" evidence="1">
    <location>
        <begin position="218"/>
        <end position="231"/>
    </location>
</feature>
<dbReference type="EMBL" id="JARJLG010000007">
    <property type="protein sequence ID" value="KAJ7779403.1"/>
    <property type="molecule type" value="Genomic_DNA"/>
</dbReference>
<evidence type="ECO:0000313" key="3">
    <source>
        <dbReference type="Proteomes" id="UP001215280"/>
    </source>
</evidence>